<sequence length="225" mass="25225">MRLFACLFLLALGCPLIAAPTPPELAEALKGFHAEGTKGWAFTQTTIAGDRGRVERYDPLGKNFRLWTLVQQDGRAPTTEETQKYLELKSRRSSNETAPNVKDQIAPGTCEVLSETAERGEYRFQLKPGDDDDHSAVFMRATFTLHRPTGTIEKVELASTGPFSPVFMVKVQEARTVMTYSLPDGDTPTFLKLVTVRIRGRAMWFRSLDQEMTVTYSDHVYAGKK</sequence>
<protein>
    <recommendedName>
        <fullName evidence="4">DUF3108 domain-containing protein</fullName>
    </recommendedName>
</protein>
<evidence type="ECO:0000256" key="1">
    <source>
        <dbReference type="SAM" id="SignalP"/>
    </source>
</evidence>
<name>A0A556QND8_9BACT</name>
<dbReference type="EMBL" id="VMBG01000001">
    <property type="protein sequence ID" value="TSJ78168.1"/>
    <property type="molecule type" value="Genomic_DNA"/>
</dbReference>
<reference evidence="2 3" key="1">
    <citation type="submission" date="2019-07" db="EMBL/GenBank/DDBJ databases">
        <title>Description of 53C-WASEF.</title>
        <authorList>
            <person name="Pitt A."/>
            <person name="Hahn M.W."/>
        </authorList>
    </citation>
    <scope>NUCLEOTIDE SEQUENCE [LARGE SCALE GENOMIC DNA]</scope>
    <source>
        <strain evidence="2 3">53C-WASEF</strain>
    </source>
</reference>
<feature type="signal peptide" evidence="1">
    <location>
        <begin position="1"/>
        <end position="18"/>
    </location>
</feature>
<evidence type="ECO:0000313" key="3">
    <source>
        <dbReference type="Proteomes" id="UP000315648"/>
    </source>
</evidence>
<dbReference type="OrthoDB" id="194205at2"/>
<dbReference type="Proteomes" id="UP000315648">
    <property type="component" value="Unassembled WGS sequence"/>
</dbReference>
<evidence type="ECO:0000313" key="2">
    <source>
        <dbReference type="EMBL" id="TSJ78168.1"/>
    </source>
</evidence>
<keyword evidence="1" id="KW-0732">Signal</keyword>
<organism evidence="2 3">
    <name type="scientific">Rariglobus hedericola</name>
    <dbReference type="NCBI Taxonomy" id="2597822"/>
    <lineage>
        <taxon>Bacteria</taxon>
        <taxon>Pseudomonadati</taxon>
        <taxon>Verrucomicrobiota</taxon>
        <taxon>Opitutia</taxon>
        <taxon>Opitutales</taxon>
        <taxon>Opitutaceae</taxon>
        <taxon>Rariglobus</taxon>
    </lineage>
</organism>
<dbReference type="RefSeq" id="WP_144228509.1">
    <property type="nucleotide sequence ID" value="NZ_CBCRVV010000025.1"/>
</dbReference>
<gene>
    <name evidence="2" type="ORF">FPL22_02345</name>
</gene>
<feature type="chain" id="PRO_5022035883" description="DUF3108 domain-containing protein" evidence="1">
    <location>
        <begin position="19"/>
        <end position="225"/>
    </location>
</feature>
<evidence type="ECO:0008006" key="4">
    <source>
        <dbReference type="Google" id="ProtNLM"/>
    </source>
</evidence>
<comment type="caution">
    <text evidence="2">The sequence shown here is derived from an EMBL/GenBank/DDBJ whole genome shotgun (WGS) entry which is preliminary data.</text>
</comment>
<keyword evidence="3" id="KW-1185">Reference proteome</keyword>
<proteinExistence type="predicted"/>
<dbReference type="AlphaFoldDB" id="A0A556QND8"/>
<accession>A0A556QND8</accession>